<dbReference type="AlphaFoldDB" id="A0A9P6LX53"/>
<dbReference type="EMBL" id="JAAAHW010007338">
    <property type="protein sequence ID" value="KAF9949114.1"/>
    <property type="molecule type" value="Genomic_DNA"/>
</dbReference>
<proteinExistence type="predicted"/>
<evidence type="ECO:0000256" key="3">
    <source>
        <dbReference type="ARBA" id="ARBA00022525"/>
    </source>
</evidence>
<evidence type="ECO:0000313" key="6">
    <source>
        <dbReference type="Proteomes" id="UP000749646"/>
    </source>
</evidence>
<reference evidence="5" key="1">
    <citation type="journal article" date="2020" name="Fungal Divers.">
        <title>Resolving the Mortierellaceae phylogeny through synthesis of multi-gene phylogenetics and phylogenomics.</title>
        <authorList>
            <person name="Vandepol N."/>
            <person name="Liber J."/>
            <person name="Desiro A."/>
            <person name="Na H."/>
            <person name="Kennedy M."/>
            <person name="Barry K."/>
            <person name="Grigoriev I.V."/>
            <person name="Miller A.N."/>
            <person name="O'Donnell K."/>
            <person name="Stajich J.E."/>
            <person name="Bonito G."/>
        </authorList>
    </citation>
    <scope>NUCLEOTIDE SEQUENCE</scope>
    <source>
        <strain evidence="5">MES-2147</strain>
    </source>
</reference>
<organism evidence="5 6">
    <name type="scientific">Modicella reniformis</name>
    <dbReference type="NCBI Taxonomy" id="1440133"/>
    <lineage>
        <taxon>Eukaryota</taxon>
        <taxon>Fungi</taxon>
        <taxon>Fungi incertae sedis</taxon>
        <taxon>Mucoromycota</taxon>
        <taxon>Mortierellomycotina</taxon>
        <taxon>Mortierellomycetes</taxon>
        <taxon>Mortierellales</taxon>
        <taxon>Mortierellaceae</taxon>
        <taxon>Modicella</taxon>
    </lineage>
</organism>
<accession>A0A9P6LX53</accession>
<evidence type="ECO:0000313" key="5">
    <source>
        <dbReference type="EMBL" id="KAF9949114.1"/>
    </source>
</evidence>
<dbReference type="InterPro" id="IPR045379">
    <property type="entry name" value="Crinkler_N"/>
</dbReference>
<evidence type="ECO:0000256" key="1">
    <source>
        <dbReference type="ARBA" id="ARBA00004340"/>
    </source>
</evidence>
<dbReference type="Pfam" id="PF20147">
    <property type="entry name" value="Crinkler"/>
    <property type="match status" value="1"/>
</dbReference>
<comment type="caution">
    <text evidence="5">The sequence shown here is derived from an EMBL/GenBank/DDBJ whole genome shotgun (WGS) entry which is preliminary data.</text>
</comment>
<name>A0A9P6LX53_9FUNG</name>
<protein>
    <recommendedName>
        <fullName evidence="4">Crinkler effector protein N-terminal domain-containing protein</fullName>
    </recommendedName>
</protein>
<comment type="subcellular location">
    <subcellularLocation>
        <location evidence="1">Host cell</location>
    </subcellularLocation>
    <subcellularLocation>
        <location evidence="2">Secreted</location>
    </subcellularLocation>
</comment>
<dbReference type="GO" id="GO:0043657">
    <property type="term" value="C:host cell"/>
    <property type="evidence" value="ECO:0007669"/>
    <property type="project" value="UniProtKB-SubCell"/>
</dbReference>
<keyword evidence="3" id="KW-0964">Secreted</keyword>
<dbReference type="Proteomes" id="UP000749646">
    <property type="component" value="Unassembled WGS sequence"/>
</dbReference>
<dbReference type="GO" id="GO:0005576">
    <property type="term" value="C:extracellular region"/>
    <property type="evidence" value="ECO:0007669"/>
    <property type="project" value="UniProtKB-SubCell"/>
</dbReference>
<keyword evidence="6" id="KW-1185">Reference proteome</keyword>
<evidence type="ECO:0000259" key="4">
    <source>
        <dbReference type="Pfam" id="PF20147"/>
    </source>
</evidence>
<gene>
    <name evidence="5" type="ORF">BGZ65_007581</name>
</gene>
<evidence type="ECO:0000256" key="2">
    <source>
        <dbReference type="ARBA" id="ARBA00004613"/>
    </source>
</evidence>
<dbReference type="OrthoDB" id="2673191at2759"/>
<sequence>MANNLTIWCVVDGESTPFPVDIPAVRTVGHLKKEIKKEKPNFFALDADKLALWKVSLPNTATIDILTLETLPHSSTKDELDARTLVYELFPKGQLDNDYIIVQPNVARKRKWPSAKIDVRIARTKLSVEPYDGREASIRESSKDRYA</sequence>
<feature type="domain" description="Crinkler effector protein N-terminal" evidence="4">
    <location>
        <begin position="5"/>
        <end position="95"/>
    </location>
</feature>